<dbReference type="PROSITE" id="PS50109">
    <property type="entry name" value="HIS_KIN"/>
    <property type="match status" value="1"/>
</dbReference>
<evidence type="ECO:0000256" key="8">
    <source>
        <dbReference type="ARBA" id="ARBA00023012"/>
    </source>
</evidence>
<dbReference type="CDD" id="cd00082">
    <property type="entry name" value="HisKA"/>
    <property type="match status" value="1"/>
</dbReference>
<keyword evidence="6" id="KW-0418">Kinase</keyword>
<organism evidence="11 12">
    <name type="scientific">Shewanella maritima</name>
    <dbReference type="NCBI Taxonomy" id="2520507"/>
    <lineage>
        <taxon>Bacteria</taxon>
        <taxon>Pseudomonadati</taxon>
        <taxon>Pseudomonadota</taxon>
        <taxon>Gammaproteobacteria</taxon>
        <taxon>Alteromonadales</taxon>
        <taxon>Shewanellaceae</taxon>
        <taxon>Shewanella</taxon>
    </lineage>
</organism>
<dbReference type="SMART" id="SM00062">
    <property type="entry name" value="PBPb"/>
    <property type="match status" value="1"/>
</dbReference>
<evidence type="ECO:0000256" key="4">
    <source>
        <dbReference type="ARBA" id="ARBA00022679"/>
    </source>
</evidence>
<dbReference type="InterPro" id="IPR001638">
    <property type="entry name" value="Solute-binding_3/MltF_N"/>
</dbReference>
<evidence type="ECO:0000256" key="3">
    <source>
        <dbReference type="ARBA" id="ARBA00022553"/>
    </source>
</evidence>
<evidence type="ECO:0000256" key="6">
    <source>
        <dbReference type="ARBA" id="ARBA00022777"/>
    </source>
</evidence>
<dbReference type="KEGG" id="smai:EXU30_06720"/>
<gene>
    <name evidence="11" type="ORF">EXU30_06720</name>
</gene>
<keyword evidence="5" id="KW-0547">Nucleotide-binding</keyword>
<dbReference type="EMBL" id="CP036200">
    <property type="protein sequence ID" value="QBF82424.1"/>
    <property type="molecule type" value="Genomic_DNA"/>
</dbReference>
<evidence type="ECO:0000313" key="12">
    <source>
        <dbReference type="Proteomes" id="UP000291106"/>
    </source>
</evidence>
<dbReference type="SUPFAM" id="SSF53850">
    <property type="entry name" value="Periplasmic binding protein-like II"/>
    <property type="match status" value="1"/>
</dbReference>
<dbReference type="Pfam" id="PF00497">
    <property type="entry name" value="SBP_bac_3"/>
    <property type="match status" value="1"/>
</dbReference>
<dbReference type="AlphaFoldDB" id="A0A411PG37"/>
<evidence type="ECO:0000256" key="5">
    <source>
        <dbReference type="ARBA" id="ARBA00022741"/>
    </source>
</evidence>
<evidence type="ECO:0000256" key="2">
    <source>
        <dbReference type="ARBA" id="ARBA00012438"/>
    </source>
</evidence>
<dbReference type="SUPFAM" id="SSF55785">
    <property type="entry name" value="PYP-like sensor domain (PAS domain)"/>
    <property type="match status" value="1"/>
</dbReference>
<dbReference type="PANTHER" id="PTHR43065:SF10">
    <property type="entry name" value="PEROXIDE STRESS-ACTIVATED HISTIDINE KINASE MAK3"/>
    <property type="match status" value="1"/>
</dbReference>
<dbReference type="InterPro" id="IPR036890">
    <property type="entry name" value="HATPase_C_sf"/>
</dbReference>
<keyword evidence="7" id="KW-0067">ATP-binding</keyword>
<dbReference type="InterPro" id="IPR003661">
    <property type="entry name" value="HisK_dim/P_dom"/>
</dbReference>
<dbReference type="Gene3D" id="1.10.287.130">
    <property type="match status" value="1"/>
</dbReference>
<evidence type="ECO:0000256" key="7">
    <source>
        <dbReference type="ARBA" id="ARBA00022840"/>
    </source>
</evidence>
<dbReference type="SUPFAM" id="SSF55874">
    <property type="entry name" value="ATPase domain of HSP90 chaperone/DNA topoisomerase II/histidine kinase"/>
    <property type="match status" value="1"/>
</dbReference>
<dbReference type="InterPro" id="IPR035965">
    <property type="entry name" value="PAS-like_dom_sf"/>
</dbReference>
<feature type="transmembrane region" description="Helical" evidence="9">
    <location>
        <begin position="275"/>
        <end position="297"/>
    </location>
</feature>
<keyword evidence="3" id="KW-0597">Phosphoprotein</keyword>
<protein>
    <recommendedName>
        <fullName evidence="2">histidine kinase</fullName>
        <ecNumber evidence="2">2.7.13.3</ecNumber>
    </recommendedName>
</protein>
<dbReference type="Gene3D" id="3.30.565.10">
    <property type="entry name" value="Histidine kinase-like ATPase, C-terminal domain"/>
    <property type="match status" value="1"/>
</dbReference>
<evidence type="ECO:0000256" key="9">
    <source>
        <dbReference type="SAM" id="Phobius"/>
    </source>
</evidence>
<dbReference type="Gene3D" id="3.40.190.10">
    <property type="entry name" value="Periplasmic binding protein-like II"/>
    <property type="match status" value="2"/>
</dbReference>
<sequence>MANIDRVNTVISSSLLCILNKQWRGIVALILVAIFGNVKATAQELTLYVHSNTPPFEWLDDGEEQGLNYELAQAIAKELSVSLQIQRRELGSIVDALSSFEHNGIAFVADNGHSHAQLAYSMPLSATHASAYNLKGQSQIENLGDLDGKRVGVKKGSFVARYLAKHSNNIDVVYFSSNAKAFSAMTRGELDFVLSEFYCSWRLLSLYDNIKTASAPLIRGNFYVVSNLTNQSLAEQVEAVVLQFYQNGTIDRMTKRWVGFGKEKIDLISIKRNSLYAAIALGVASVIGMIITSIMTLRLRQHKLRLQQELNERYAAESRIREISELFQSVLDDMPYGVIIFDAHGEQLWSNNKFESQLANRSLHCANGQIFEFEKLFSGCCDQHDSNFIELSGDGTYWHIRVHPMGCGRVLAMLEDTTERTQLRLENDKAARLVALGEISAGIAHEINNPLGLINEAVRFISYFLADARTVIPEIEQQDPYWRVAGLKPSEALVEVDYQVESVEQSVANMSRIVNDLKKLSSPRSEYHYAPVPLQQIIDSALRMTANQLKRHRLVWNPPVEPVYVMGDEVQLQLVVINFVQNACQAIAAGDCGTISIDIRECGTQVSLEVKDNGVGIAPQLLDRIREPFFTTRRSEGGQV</sequence>
<dbReference type="GO" id="GO:0000155">
    <property type="term" value="F:phosphorelay sensor kinase activity"/>
    <property type="evidence" value="ECO:0007669"/>
    <property type="project" value="InterPro"/>
</dbReference>
<dbReference type="PANTHER" id="PTHR43065">
    <property type="entry name" value="SENSOR HISTIDINE KINASE"/>
    <property type="match status" value="1"/>
</dbReference>
<dbReference type="SMART" id="SM00387">
    <property type="entry name" value="HATPase_c"/>
    <property type="match status" value="1"/>
</dbReference>
<proteinExistence type="predicted"/>
<name>A0A411PG37_9GAMM</name>
<evidence type="ECO:0000313" key="11">
    <source>
        <dbReference type="EMBL" id="QBF82424.1"/>
    </source>
</evidence>
<dbReference type="InterPro" id="IPR003594">
    <property type="entry name" value="HATPase_dom"/>
</dbReference>
<reference evidence="11 12" key="1">
    <citation type="submission" date="2019-02" db="EMBL/GenBank/DDBJ databases">
        <title>Shewanella sp. D4-2 isolated from Dokdo Island.</title>
        <authorList>
            <person name="Baek K."/>
        </authorList>
    </citation>
    <scope>NUCLEOTIDE SEQUENCE [LARGE SCALE GENOMIC DNA]</scope>
    <source>
        <strain evidence="11 12">D4-2</strain>
    </source>
</reference>
<dbReference type="Proteomes" id="UP000291106">
    <property type="component" value="Chromosome"/>
</dbReference>
<dbReference type="Pfam" id="PF02518">
    <property type="entry name" value="HATPase_c"/>
    <property type="match status" value="1"/>
</dbReference>
<keyword evidence="9" id="KW-0812">Transmembrane</keyword>
<feature type="domain" description="Histidine kinase" evidence="10">
    <location>
        <begin position="442"/>
        <end position="640"/>
    </location>
</feature>
<dbReference type="InterPro" id="IPR005467">
    <property type="entry name" value="His_kinase_dom"/>
</dbReference>
<dbReference type="GO" id="GO:0005524">
    <property type="term" value="F:ATP binding"/>
    <property type="evidence" value="ECO:0007669"/>
    <property type="project" value="UniProtKB-KW"/>
</dbReference>
<accession>A0A411PG37</accession>
<evidence type="ECO:0000256" key="1">
    <source>
        <dbReference type="ARBA" id="ARBA00000085"/>
    </source>
</evidence>
<evidence type="ECO:0000259" key="10">
    <source>
        <dbReference type="PROSITE" id="PS50109"/>
    </source>
</evidence>
<keyword evidence="9" id="KW-1133">Transmembrane helix</keyword>
<keyword evidence="4" id="KW-0808">Transferase</keyword>
<keyword evidence="8" id="KW-0902">Two-component regulatory system</keyword>
<comment type="catalytic activity">
    <reaction evidence="1">
        <text>ATP + protein L-histidine = ADP + protein N-phospho-L-histidine.</text>
        <dbReference type="EC" id="2.7.13.3"/>
    </reaction>
</comment>
<keyword evidence="9" id="KW-0472">Membrane</keyword>
<dbReference type="OrthoDB" id="2521613at2"/>
<dbReference type="EC" id="2.7.13.3" evidence="2"/>
<keyword evidence="12" id="KW-1185">Reference proteome</keyword>